<evidence type="ECO:0000256" key="2">
    <source>
        <dbReference type="SAM" id="Phobius"/>
    </source>
</evidence>
<reference evidence="3" key="3">
    <citation type="journal article" date="2013" name="Nucleic Acids Res.">
        <title>The genome of Anopheles darlingi, the main neotropical malaria vector.</title>
        <authorList>
            <person name="Marinotti O."/>
            <person name="Cerqueira G.C."/>
            <person name="de Almeida L.G."/>
            <person name="Ferro M.I."/>
            <person name="Loreto E.L."/>
            <person name="Zaha A."/>
            <person name="Teixeira S.M."/>
            <person name="Wespiser A.R."/>
            <person name="Almeida E Silva A."/>
            <person name="Schlindwein A.D."/>
            <person name="Pacheco A.C."/>
            <person name="Silva A.L."/>
            <person name="Graveley B.R."/>
            <person name="Walenz B.P."/>
            <person name="Lima Bde A."/>
            <person name="Ribeiro C.A."/>
            <person name="Nunes-Silva C.G."/>
            <person name="de Carvalho C.R."/>
            <person name="Soares C.M."/>
            <person name="de Menezes C.B."/>
            <person name="Matiolli C."/>
            <person name="Caffrey D."/>
            <person name="Araujo D.A."/>
            <person name="de Oliveira D.M."/>
            <person name="Golenbock D."/>
            <person name="Grisard E.C."/>
            <person name="Fantinatti-Garboggini F."/>
            <person name="de Carvalho F.M."/>
            <person name="Barcellos F.G."/>
            <person name="Prosdocimi F."/>
            <person name="May G."/>
            <person name="Azevedo Junior G.M."/>
            <person name="Guimaraes G.M."/>
            <person name="Goldman G.H."/>
            <person name="Padilha I.Q."/>
            <person name="Batista Jda S."/>
            <person name="Ferro J.A."/>
            <person name="Ribeiro J.M."/>
            <person name="Fietto J.L."/>
            <person name="Dabbas K.M."/>
            <person name="Cerdeira L."/>
            <person name="Agnez-Lima L.F."/>
            <person name="Brocchi M."/>
            <person name="de Carvalho M.O."/>
            <person name="Teixeira Mde M."/>
            <person name="Diniz Maia Mde M."/>
            <person name="Goldman M.H."/>
            <person name="Cruz Schneider M.P."/>
            <person name="Felipe M.S."/>
            <person name="Hungria M."/>
            <person name="Nicolas M.F."/>
            <person name="Pereira M."/>
            <person name="Montes M.A."/>
            <person name="Cantao M.E."/>
            <person name="Vincentz M."/>
            <person name="Rafael M.S."/>
            <person name="Silverman N."/>
            <person name="Stoco P.H."/>
            <person name="Souza R.C."/>
            <person name="Vicentini R."/>
            <person name="Gazzinelli R.T."/>
            <person name="Neves Rde O."/>
            <person name="Silva R."/>
            <person name="Astolfi-Filho S."/>
            <person name="Maciel T.E."/>
            <person name="Urmenyi T.P."/>
            <person name="Tadei W.P."/>
            <person name="Camargo E.P."/>
            <person name="de Vasconcelos A.T."/>
        </authorList>
    </citation>
    <scope>NUCLEOTIDE SEQUENCE</scope>
</reference>
<dbReference type="eggNOG" id="ENOG502SAJ8">
    <property type="taxonomic scope" value="Eukaryota"/>
</dbReference>
<dbReference type="VEuPathDB" id="VectorBase:ADAR2_010336"/>
<organism evidence="3">
    <name type="scientific">Anopheles darlingi</name>
    <name type="common">Mosquito</name>
    <dbReference type="NCBI Taxonomy" id="43151"/>
    <lineage>
        <taxon>Eukaryota</taxon>
        <taxon>Metazoa</taxon>
        <taxon>Ecdysozoa</taxon>
        <taxon>Arthropoda</taxon>
        <taxon>Hexapoda</taxon>
        <taxon>Insecta</taxon>
        <taxon>Pterygota</taxon>
        <taxon>Neoptera</taxon>
        <taxon>Endopterygota</taxon>
        <taxon>Diptera</taxon>
        <taxon>Nematocera</taxon>
        <taxon>Culicoidea</taxon>
        <taxon>Culicidae</taxon>
        <taxon>Anophelinae</taxon>
        <taxon>Anopheles</taxon>
    </lineage>
</organism>
<keyword evidence="2" id="KW-1133">Transmembrane helix</keyword>
<dbReference type="VEuPathDB" id="VectorBase:ADAC004412"/>
<feature type="region of interest" description="Disordered" evidence="1">
    <location>
        <begin position="352"/>
        <end position="377"/>
    </location>
</feature>
<gene>
    <name evidence="3" type="ORF">AND_004412</name>
</gene>
<dbReference type="HOGENOM" id="CLU_438900_0_0_1"/>
<reference evidence="3 5" key="1">
    <citation type="journal article" date="2010" name="BMC Genomics">
        <title>Combination of measures distinguishes pre-miRNAs from other stem-loops in the genome of the newly sequenced Anopheles darlingi.</title>
        <authorList>
            <person name="Mendes N.D."/>
            <person name="Freitas A.T."/>
            <person name="Vasconcelos A.T."/>
            <person name="Sagot M.F."/>
        </authorList>
    </citation>
    <scope>NUCLEOTIDE SEQUENCE</scope>
</reference>
<keyword evidence="2" id="KW-0472">Membrane</keyword>
<keyword evidence="5" id="KW-1185">Reference proteome</keyword>
<dbReference type="STRING" id="43151.W5JKM2"/>
<accession>W5JKM2</accession>
<dbReference type="EMBL" id="ADMH02001159">
    <property type="protein sequence ID" value="ETN63863.1"/>
    <property type="molecule type" value="Genomic_DNA"/>
</dbReference>
<dbReference type="Proteomes" id="UP000000673">
    <property type="component" value="Unassembled WGS sequence"/>
</dbReference>
<protein>
    <submittedName>
        <fullName evidence="3 4">Uncharacterized protein</fullName>
    </submittedName>
</protein>
<feature type="compositionally biased region" description="Basic residues" evidence="1">
    <location>
        <begin position="364"/>
        <end position="376"/>
    </location>
</feature>
<feature type="compositionally biased region" description="Low complexity" evidence="1">
    <location>
        <begin position="61"/>
        <end position="71"/>
    </location>
</feature>
<proteinExistence type="predicted"/>
<dbReference type="EnsemblMetazoa" id="ADAC004412-RA">
    <property type="protein sequence ID" value="ADAC004412-PA"/>
    <property type="gene ID" value="ADAC004412"/>
</dbReference>
<sequence length="623" mass="68727">MEVAWRFRIIFVMAFVVIIFGDLLGYGGARKEPKDKSLLTGITGEVETNSAEMITSAGKDTPSTRPRPTTSHTNAIGSVESDFDEEDTTGLSTAELAARKEKLKNSLREACLPKLLCEMAAKPNYSLNVRERDLLSLMRSTTLSLTMAMSPTKWHFAAHMGQLLRDAGDALVTPIGCSHLWPSCPYSSKKLLKLTNPWFHVRILTFIYFLLDCHVTQAVIYCLTRNAEHEQAALSGQTHAIIAGFVITIHSHQALFTIPQQAETAAHTSTLGQALSVRNQQSYIGQSAHFLRAPYLRWSASRRLASVGRPATPVTSAPWEKRRACTSATAGTRGLQATNCCATGHRLTSFLEGQQMERDELPKKAARPKSKAKTPRQRNIPNSIRVLRTFVEERLLNGTTGCGADGYLNTSTSERFLQNLLVCVSFYHVSDSNSAEPLPKNSLTPIFVKKIPAQNTKRPEVKANCSATVTEKTTEELPYMSNGHGRPLTKIPKYKQDTHHPAWPCMGPSTTGGSVVETNFYDDDKDDEDDCRDCHLPPAAQTLHFNDHRSTDKDEDEEAIPCKGHYTEQGPTSVGVLAGGGLRYTHHGRNMTPVEVDCPLRDPGYTIPDSRIRTNSWSSTGGT</sequence>
<evidence type="ECO:0000256" key="1">
    <source>
        <dbReference type="SAM" id="MobiDB-lite"/>
    </source>
</evidence>
<dbReference type="AlphaFoldDB" id="W5JKM2"/>
<feature type="transmembrane region" description="Helical" evidence="2">
    <location>
        <begin position="7"/>
        <end position="29"/>
    </location>
</feature>
<evidence type="ECO:0000313" key="3">
    <source>
        <dbReference type="EMBL" id="ETN63863.1"/>
    </source>
</evidence>
<evidence type="ECO:0000313" key="5">
    <source>
        <dbReference type="Proteomes" id="UP000000673"/>
    </source>
</evidence>
<keyword evidence="2" id="KW-0812">Transmembrane</keyword>
<evidence type="ECO:0000313" key="4">
    <source>
        <dbReference type="EnsemblMetazoa" id="ADAC004412-PA"/>
    </source>
</evidence>
<reference evidence="4" key="4">
    <citation type="submission" date="2015-06" db="UniProtKB">
        <authorList>
            <consortium name="EnsemblMetazoa"/>
        </authorList>
    </citation>
    <scope>IDENTIFICATION</scope>
</reference>
<reference evidence="3" key="2">
    <citation type="submission" date="2010-05" db="EMBL/GenBank/DDBJ databases">
        <authorList>
            <person name="Almeida L.G."/>
            <person name="Nicolas M.F."/>
            <person name="Souza R.C."/>
            <person name="Vasconcelos A.T.R."/>
        </authorList>
    </citation>
    <scope>NUCLEOTIDE SEQUENCE</scope>
</reference>
<feature type="region of interest" description="Disordered" evidence="1">
    <location>
        <begin position="53"/>
        <end position="88"/>
    </location>
</feature>
<name>W5JKM2_ANODA</name>